<gene>
    <name evidence="1" type="ORF">MRB53_001886</name>
</gene>
<proteinExistence type="predicted"/>
<sequence length="241" mass="26385">MSSPSPSSSSCCGGSRTIKLFCPALSKLVPFVALEDHGLDMGTIAQTFGLDPSTLKLNGHFLSRGANLISSVTWNSLLSFFAARGFSTGSSDRDAVVVDGKPCAQDPGWHDSFSSANTKTRTIEDDNVGIKRKRRLEDANLLEKRKRENSKSVCNASVNTGNTNPRTVEDDSIIKQKSGSDDVNLLRKRRMDQCESGKLVNLSNVVPTITQFTCSSISRNLKRPREDDLVLSAATPKRRWF</sequence>
<name>A0ACC2MTB6_PERAE</name>
<organism evidence="1 2">
    <name type="scientific">Persea americana</name>
    <name type="common">Avocado</name>
    <dbReference type="NCBI Taxonomy" id="3435"/>
    <lineage>
        <taxon>Eukaryota</taxon>
        <taxon>Viridiplantae</taxon>
        <taxon>Streptophyta</taxon>
        <taxon>Embryophyta</taxon>
        <taxon>Tracheophyta</taxon>
        <taxon>Spermatophyta</taxon>
        <taxon>Magnoliopsida</taxon>
        <taxon>Magnoliidae</taxon>
        <taxon>Laurales</taxon>
        <taxon>Lauraceae</taxon>
        <taxon>Persea</taxon>
    </lineage>
</organism>
<dbReference type="Proteomes" id="UP001234297">
    <property type="component" value="Chromosome 1"/>
</dbReference>
<evidence type="ECO:0000313" key="2">
    <source>
        <dbReference type="Proteomes" id="UP001234297"/>
    </source>
</evidence>
<protein>
    <submittedName>
        <fullName evidence="1">Uncharacterized protein</fullName>
    </submittedName>
</protein>
<keyword evidence="2" id="KW-1185">Reference proteome</keyword>
<comment type="caution">
    <text evidence="1">The sequence shown here is derived from an EMBL/GenBank/DDBJ whole genome shotgun (WGS) entry which is preliminary data.</text>
</comment>
<accession>A0ACC2MTB6</accession>
<evidence type="ECO:0000313" key="1">
    <source>
        <dbReference type="EMBL" id="KAJ8648863.1"/>
    </source>
</evidence>
<dbReference type="EMBL" id="CM056809">
    <property type="protein sequence ID" value="KAJ8648863.1"/>
    <property type="molecule type" value="Genomic_DNA"/>
</dbReference>
<reference evidence="1 2" key="1">
    <citation type="journal article" date="2022" name="Hortic Res">
        <title>A haplotype resolved chromosomal level avocado genome allows analysis of novel avocado genes.</title>
        <authorList>
            <person name="Nath O."/>
            <person name="Fletcher S.J."/>
            <person name="Hayward A."/>
            <person name="Shaw L.M."/>
            <person name="Masouleh A.K."/>
            <person name="Furtado A."/>
            <person name="Henry R.J."/>
            <person name="Mitter N."/>
        </authorList>
    </citation>
    <scope>NUCLEOTIDE SEQUENCE [LARGE SCALE GENOMIC DNA]</scope>
    <source>
        <strain evidence="2">cv. Hass</strain>
    </source>
</reference>